<reference evidence="1 2" key="1">
    <citation type="journal article" date="2019" name="G3 (Bethesda)">
        <title>Sequencing of a Wild Apple (Malus baccata) Genome Unravels the Differences Between Cultivated and Wild Apple Species Regarding Disease Resistance and Cold Tolerance.</title>
        <authorList>
            <person name="Chen X."/>
        </authorList>
    </citation>
    <scope>NUCLEOTIDE SEQUENCE [LARGE SCALE GENOMIC DNA]</scope>
    <source>
        <strain evidence="2">cv. Shandingzi</strain>
        <tissue evidence="1">Leaves</tissue>
    </source>
</reference>
<organism evidence="1 2">
    <name type="scientific">Malus baccata</name>
    <name type="common">Siberian crab apple</name>
    <name type="synonym">Pyrus baccata</name>
    <dbReference type="NCBI Taxonomy" id="106549"/>
    <lineage>
        <taxon>Eukaryota</taxon>
        <taxon>Viridiplantae</taxon>
        <taxon>Streptophyta</taxon>
        <taxon>Embryophyta</taxon>
        <taxon>Tracheophyta</taxon>
        <taxon>Spermatophyta</taxon>
        <taxon>Magnoliopsida</taxon>
        <taxon>eudicotyledons</taxon>
        <taxon>Gunneridae</taxon>
        <taxon>Pentapetalae</taxon>
        <taxon>rosids</taxon>
        <taxon>fabids</taxon>
        <taxon>Rosales</taxon>
        <taxon>Rosaceae</taxon>
        <taxon>Amygdaloideae</taxon>
        <taxon>Maleae</taxon>
        <taxon>Malus</taxon>
    </lineage>
</organism>
<dbReference type="EMBL" id="VIEB01000064">
    <property type="protein sequence ID" value="TQE08835.1"/>
    <property type="molecule type" value="Genomic_DNA"/>
</dbReference>
<dbReference type="Proteomes" id="UP000315295">
    <property type="component" value="Unassembled WGS sequence"/>
</dbReference>
<evidence type="ECO:0000313" key="1">
    <source>
        <dbReference type="EMBL" id="TQE08835.1"/>
    </source>
</evidence>
<proteinExistence type="predicted"/>
<comment type="caution">
    <text evidence="1">The sequence shown here is derived from an EMBL/GenBank/DDBJ whole genome shotgun (WGS) entry which is preliminary data.</text>
</comment>
<gene>
    <name evidence="1" type="ORF">C1H46_005553</name>
</gene>
<accession>A0A540NCQ9</accession>
<sequence>MEDVLIWKDSTAVRYLFLNRQFTISVAEFVPLKRDSDVGDSVFGRVGSVILILNTSTPMRYFSLGASFITHPGLPLILPASRLHKHDGSTFPRPNQNPLHFFQIPTSSITVHK</sequence>
<keyword evidence="2" id="KW-1185">Reference proteome</keyword>
<name>A0A540NCQ9_MALBA</name>
<evidence type="ECO:0000313" key="2">
    <source>
        <dbReference type="Proteomes" id="UP000315295"/>
    </source>
</evidence>
<protein>
    <submittedName>
        <fullName evidence="1">Uncharacterized protein</fullName>
    </submittedName>
</protein>
<dbReference type="AlphaFoldDB" id="A0A540NCQ9"/>